<dbReference type="PATRIC" id="fig|33935.3.peg.2907"/>
<keyword evidence="1" id="KW-1133">Transmembrane helix</keyword>
<feature type="transmembrane region" description="Helical" evidence="1">
    <location>
        <begin position="390"/>
        <end position="408"/>
    </location>
</feature>
<dbReference type="Proteomes" id="UP000037977">
    <property type="component" value="Unassembled WGS sequence"/>
</dbReference>
<feature type="transmembrane region" description="Helical" evidence="1">
    <location>
        <begin position="339"/>
        <end position="358"/>
    </location>
</feature>
<protein>
    <submittedName>
        <fullName evidence="2">Uncharacterized protein</fullName>
    </submittedName>
</protein>
<keyword evidence="3" id="KW-1185">Reference proteome</keyword>
<feature type="transmembrane region" description="Helical" evidence="1">
    <location>
        <begin position="501"/>
        <end position="519"/>
    </location>
</feature>
<feature type="transmembrane region" description="Helical" evidence="1">
    <location>
        <begin position="365"/>
        <end position="384"/>
    </location>
</feature>
<organism evidence="2 3">
    <name type="scientific">Lysinibacillus macroides</name>
    <dbReference type="NCBI Taxonomy" id="33935"/>
    <lineage>
        <taxon>Bacteria</taxon>
        <taxon>Bacillati</taxon>
        <taxon>Bacillota</taxon>
        <taxon>Bacilli</taxon>
        <taxon>Bacillales</taxon>
        <taxon>Bacillaceae</taxon>
        <taxon>Lysinibacillus</taxon>
    </lineage>
</organism>
<feature type="transmembrane region" description="Helical" evidence="1">
    <location>
        <begin position="459"/>
        <end position="480"/>
    </location>
</feature>
<proteinExistence type="predicted"/>
<feature type="transmembrane region" description="Helical" evidence="1">
    <location>
        <begin position="551"/>
        <end position="567"/>
    </location>
</feature>
<feature type="transmembrane region" description="Helical" evidence="1">
    <location>
        <begin position="574"/>
        <end position="595"/>
    </location>
</feature>
<comment type="caution">
    <text evidence="2">The sequence shown here is derived from an EMBL/GenBank/DDBJ whole genome shotgun (WGS) entry which is preliminary data.</text>
</comment>
<evidence type="ECO:0000313" key="3">
    <source>
        <dbReference type="Proteomes" id="UP000037977"/>
    </source>
</evidence>
<dbReference type="RefSeq" id="WP_053993092.1">
    <property type="nucleotide sequence ID" value="NZ_CP065643.1"/>
</dbReference>
<dbReference type="STRING" id="33935.ADM90_00345"/>
<dbReference type="AlphaFoldDB" id="A0A0N0CX14"/>
<name>A0A0N0CX14_9BACI</name>
<dbReference type="Pfam" id="PF18949">
    <property type="entry name" value="DUF5693"/>
    <property type="match status" value="1"/>
</dbReference>
<gene>
    <name evidence="2" type="ORF">ADM90_00345</name>
</gene>
<feature type="transmembrane region" description="Helical" evidence="1">
    <location>
        <begin position="601"/>
        <end position="626"/>
    </location>
</feature>
<sequence length="637" mass="71368">MSKQKWLWGMIVLLLVVSSTGMMKRWNAEQSNDAYEMVIPLDEIQTASKNSDLTMDEILSSLKEAGLTTVSLEPLTLKEMEKQNLITIYEENELAAQLLFTPYKDEVDVTKRGYYIRVPDHASYRQLIVDSIHPEEVQVGEEVFYFLPTSNHHYDLKTPIGYDQPAIDMISKHGLAHIFKVENAGNEVANEQFVHQLLALKDASAGRLLGAGDEAIGFGQENGHILVEKLKDAGYYFYTIESNPLKGENKIAQITDYNIIRLHSINVNRETKLTVNASIDRTTRAVKERNIRSIFYHIKTTGNPNENIKETVEYLTGVQDNMPDHFKLAEPKLFDKVTIPVWVTALVLLAGILFTFAVSELVKWMPLRLVAAGFMAVLAIAYILLKSTLFLQAFALIIAVLAPTYAVIKTANGSTQVSKILIQYLKAVGISLIGIVIVIGLLNGNAFITGFAAFKGVKLVYVIPILGVLLFTVIEINRLVDQNLKSSLSNTVTLLNKELKYWHVLLLVIVAGVGLFYISRTGNSGSVSELELAFRQWLENTLYVRPRTKEFLIGFPFFVLALYVMGINRKWGSILLVPGVIGFLSMVNTFTHLHIPVAVSVLRTCYSVVLGFVIGLVFILIFKLVYRWASKAIARWS</sequence>
<reference evidence="2 3" key="1">
    <citation type="submission" date="2015-07" db="EMBL/GenBank/DDBJ databases">
        <title>Genome sequencing project for genomic taxonomy and phylogenomics of Bacillus-like bacteria.</title>
        <authorList>
            <person name="Liu B."/>
            <person name="Wang J."/>
            <person name="Zhu Y."/>
            <person name="Liu G."/>
            <person name="Chen Q."/>
            <person name="Chen Z."/>
            <person name="Che J."/>
            <person name="Ge C."/>
            <person name="Shi H."/>
            <person name="Pan Z."/>
            <person name="Liu X."/>
        </authorList>
    </citation>
    <scope>NUCLEOTIDE SEQUENCE [LARGE SCALE GENOMIC DNA]</scope>
    <source>
        <strain evidence="2 3">DSM 54</strain>
    </source>
</reference>
<evidence type="ECO:0000256" key="1">
    <source>
        <dbReference type="SAM" id="Phobius"/>
    </source>
</evidence>
<keyword evidence="1" id="KW-0472">Membrane</keyword>
<accession>A0A0N0CX14</accession>
<dbReference type="OrthoDB" id="3805529at2"/>
<evidence type="ECO:0000313" key="2">
    <source>
        <dbReference type="EMBL" id="KOY83897.1"/>
    </source>
</evidence>
<dbReference type="EMBL" id="LGCI01000002">
    <property type="protein sequence ID" value="KOY83897.1"/>
    <property type="molecule type" value="Genomic_DNA"/>
</dbReference>
<feature type="transmembrane region" description="Helical" evidence="1">
    <location>
        <begin position="428"/>
        <end position="453"/>
    </location>
</feature>
<dbReference type="InterPro" id="IPR043748">
    <property type="entry name" value="DUF5693"/>
</dbReference>
<keyword evidence="1" id="KW-0812">Transmembrane</keyword>